<dbReference type="AlphaFoldDB" id="A0A3Q9HNR8"/>
<comment type="similarity">
    <text evidence="1 2">Belongs to the metallophosphoesterase superfamily. YfcE family.</text>
</comment>
<dbReference type="PANTHER" id="PTHR11124">
    <property type="entry name" value="VACUOLAR SORTING PROTEIN VPS29"/>
    <property type="match status" value="1"/>
</dbReference>
<evidence type="ECO:0000313" key="4">
    <source>
        <dbReference type="EMBL" id="AZR72210.1"/>
    </source>
</evidence>
<dbReference type="KEGG" id="aft:BBF96_01635"/>
<dbReference type="OrthoDB" id="9800565at2"/>
<accession>A0A3Q9HNR8</accession>
<dbReference type="NCBIfam" id="TIGR00040">
    <property type="entry name" value="yfcE"/>
    <property type="match status" value="1"/>
</dbReference>
<dbReference type="NCBIfam" id="NF006988">
    <property type="entry name" value="PRK09453.1"/>
    <property type="match status" value="1"/>
</dbReference>
<dbReference type="GO" id="GO:0016787">
    <property type="term" value="F:hydrolase activity"/>
    <property type="evidence" value="ECO:0007669"/>
    <property type="project" value="UniProtKB-UniRule"/>
</dbReference>
<name>A0A3Q9HNR8_9FIRM</name>
<comment type="cofactor">
    <cofactor evidence="2">
        <name>a divalent metal cation</name>
        <dbReference type="ChEBI" id="CHEBI:60240"/>
    </cofactor>
</comment>
<dbReference type="GO" id="GO:0046872">
    <property type="term" value="F:metal ion binding"/>
    <property type="evidence" value="ECO:0007669"/>
    <property type="project" value="UniProtKB-KW"/>
</dbReference>
<organism evidence="4 5">
    <name type="scientific">Anoxybacter fermentans</name>
    <dbReference type="NCBI Taxonomy" id="1323375"/>
    <lineage>
        <taxon>Bacteria</taxon>
        <taxon>Bacillati</taxon>
        <taxon>Bacillota</taxon>
        <taxon>Clostridia</taxon>
        <taxon>Halanaerobiales</taxon>
        <taxon>Anoxybacter</taxon>
    </lineage>
</organism>
<dbReference type="Gene3D" id="3.60.21.10">
    <property type="match status" value="1"/>
</dbReference>
<sequence>MRIGVISDTHGSLTAFNKVLNYLEDIDLLIHAGDLLYHGPRNPLPEGYDPGKLAERLTGLNIPLVLVRGNVDAEVDDWVLPYPLPSYALVQDGSRRIVVYHGFQHSSEEEMVTFGQRFGARILIYGHIHQPVLKEVDGVILLNPGSTALPKQEPKEPTFAIIDEFQVQVKSLVNGQVLLEKKI</sequence>
<keyword evidence="2" id="KW-0479">Metal-binding</keyword>
<reference evidence="4 5" key="1">
    <citation type="submission" date="2016-07" db="EMBL/GenBank/DDBJ databases">
        <title>Genome and transcriptome analysis of iron-reducing fermentative bacteria Anoxybacter fermentans.</title>
        <authorList>
            <person name="Zeng X."/>
            <person name="Shao Z."/>
        </authorList>
    </citation>
    <scope>NUCLEOTIDE SEQUENCE [LARGE SCALE GENOMIC DNA]</scope>
    <source>
        <strain evidence="4 5">DY22613</strain>
    </source>
</reference>
<dbReference type="SUPFAM" id="SSF56300">
    <property type="entry name" value="Metallo-dependent phosphatases"/>
    <property type="match status" value="1"/>
</dbReference>
<dbReference type="CDD" id="cd00841">
    <property type="entry name" value="MPP_YfcE"/>
    <property type="match status" value="1"/>
</dbReference>
<dbReference type="EMBL" id="CP016379">
    <property type="protein sequence ID" value="AZR72210.1"/>
    <property type="molecule type" value="Genomic_DNA"/>
</dbReference>
<dbReference type="InterPro" id="IPR041802">
    <property type="entry name" value="MPP_YfcE"/>
</dbReference>
<dbReference type="InterPro" id="IPR024654">
    <property type="entry name" value="Calcineurin-like_PHP_lpxH"/>
</dbReference>
<keyword evidence="5" id="KW-1185">Reference proteome</keyword>
<protein>
    <recommendedName>
        <fullName evidence="2">Phosphoesterase</fullName>
        <ecNumber evidence="2">3.1.4.-</ecNumber>
    </recommendedName>
</protein>
<dbReference type="EC" id="3.1.4.-" evidence="2"/>
<proteinExistence type="inferred from homology"/>
<evidence type="ECO:0000259" key="3">
    <source>
        <dbReference type="Pfam" id="PF12850"/>
    </source>
</evidence>
<feature type="domain" description="Calcineurin-like phosphoesterase" evidence="3">
    <location>
        <begin position="1"/>
        <end position="163"/>
    </location>
</feature>
<gene>
    <name evidence="4" type="ORF">BBF96_01635</name>
</gene>
<evidence type="ECO:0000313" key="5">
    <source>
        <dbReference type="Proteomes" id="UP000267250"/>
    </source>
</evidence>
<dbReference type="RefSeq" id="WP_127015537.1">
    <property type="nucleotide sequence ID" value="NZ_CP016379.1"/>
</dbReference>
<evidence type="ECO:0000256" key="2">
    <source>
        <dbReference type="RuleBase" id="RU362039"/>
    </source>
</evidence>
<dbReference type="InterPro" id="IPR000979">
    <property type="entry name" value="Phosphodiesterase_MJ0936/Vps29"/>
</dbReference>
<dbReference type="InterPro" id="IPR029052">
    <property type="entry name" value="Metallo-depent_PP-like"/>
</dbReference>
<dbReference type="Pfam" id="PF12850">
    <property type="entry name" value="Metallophos_2"/>
    <property type="match status" value="1"/>
</dbReference>
<dbReference type="Proteomes" id="UP000267250">
    <property type="component" value="Chromosome"/>
</dbReference>
<evidence type="ECO:0000256" key="1">
    <source>
        <dbReference type="ARBA" id="ARBA00008950"/>
    </source>
</evidence>